<evidence type="ECO:0000313" key="1">
    <source>
        <dbReference type="EMBL" id="KTB28223.1"/>
    </source>
</evidence>
<name>A0A0W0EVZ0_MONRR</name>
<dbReference type="AlphaFoldDB" id="A0A0W0EVZ0"/>
<protein>
    <submittedName>
        <fullName evidence="1">Uncharacterized protein</fullName>
    </submittedName>
</protein>
<sequence length="271" mass="30679">MVVPDKNGLSTNNTVERAAALEGPRLTSALEDMDQCSRYFHPYLQLKFSLLANTLQPQRTNFLEDSITQNLPSMTASRFYRRPKLRTMRAIQILRRSSLPPQRSFSIFRYPIAMGLGSYSDVLFPKKTGSRTSTLPFSLLLNTVKNSASIQTRGKESIFADIADEAREGEFTGMQDVDPLWPSSSRRNFQPWAHPLIQHAQHIPCEAKTHANLNHFVLLGLFNPRKLVYMRAAVITSPPAAATLRTLLEPLRRATSGNRITMEYDLAREPF</sequence>
<evidence type="ECO:0000313" key="2">
    <source>
        <dbReference type="Proteomes" id="UP000054988"/>
    </source>
</evidence>
<organism evidence="1 2">
    <name type="scientific">Moniliophthora roreri</name>
    <name type="common">Frosty pod rot fungus</name>
    <name type="synonym">Monilia roreri</name>
    <dbReference type="NCBI Taxonomy" id="221103"/>
    <lineage>
        <taxon>Eukaryota</taxon>
        <taxon>Fungi</taxon>
        <taxon>Dikarya</taxon>
        <taxon>Basidiomycota</taxon>
        <taxon>Agaricomycotina</taxon>
        <taxon>Agaricomycetes</taxon>
        <taxon>Agaricomycetidae</taxon>
        <taxon>Agaricales</taxon>
        <taxon>Marasmiineae</taxon>
        <taxon>Marasmiaceae</taxon>
        <taxon>Moniliophthora</taxon>
    </lineage>
</organism>
<gene>
    <name evidence="1" type="ORF">WG66_19200</name>
</gene>
<comment type="caution">
    <text evidence="1">The sequence shown here is derived from an EMBL/GenBank/DDBJ whole genome shotgun (WGS) entry which is preliminary data.</text>
</comment>
<reference evidence="1 2" key="1">
    <citation type="submission" date="2015-12" db="EMBL/GenBank/DDBJ databases">
        <title>Draft genome sequence of Moniliophthora roreri, the causal agent of frosty pod rot of cacao.</title>
        <authorList>
            <person name="Aime M.C."/>
            <person name="Diaz-Valderrama J.R."/>
            <person name="Kijpornyongpan T."/>
            <person name="Phillips-Mora W."/>
        </authorList>
    </citation>
    <scope>NUCLEOTIDE SEQUENCE [LARGE SCALE GENOMIC DNA]</scope>
    <source>
        <strain evidence="1 2">MCA 2952</strain>
    </source>
</reference>
<accession>A0A0W0EVZ0</accession>
<proteinExistence type="predicted"/>
<dbReference type="Proteomes" id="UP000054988">
    <property type="component" value="Unassembled WGS sequence"/>
</dbReference>
<dbReference type="EMBL" id="LATX01002493">
    <property type="protein sequence ID" value="KTB28223.1"/>
    <property type="molecule type" value="Genomic_DNA"/>
</dbReference>